<protein>
    <submittedName>
        <fullName evidence="1">Uncharacterized protein</fullName>
    </submittedName>
</protein>
<dbReference type="KEGG" id="hpe:HPELS_01665"/>
<gene>
    <name evidence="1" type="ORF">HPELS_01665</name>
</gene>
<dbReference type="Proteomes" id="UP000007885">
    <property type="component" value="Chromosome"/>
</dbReference>
<reference evidence="1 2" key="1">
    <citation type="submission" date="2011-07" db="EMBL/GenBank/DDBJ databases">
        <authorList>
            <person name="Bertoli M.T."/>
            <person name="Kersulyte D."/>
            <person name="Pascasio M.A."/>
            <person name="Berg D.E."/>
        </authorList>
    </citation>
    <scope>NUCLEOTIDE SEQUENCE [LARGE SCALE GENOMIC DNA]</scope>
    <source>
        <strain evidence="1 2">ELS37</strain>
    </source>
</reference>
<proteinExistence type="predicted"/>
<name>A0ABC7ZEG4_HELPX</name>
<dbReference type="AlphaFoldDB" id="A0ABC7ZEG4"/>
<dbReference type="EMBL" id="CP002953">
    <property type="protein sequence ID" value="AFF19898.1"/>
    <property type="molecule type" value="Genomic_DNA"/>
</dbReference>
<accession>A0ABC7ZEG4</accession>
<evidence type="ECO:0000313" key="1">
    <source>
        <dbReference type="EMBL" id="AFF19898.1"/>
    </source>
</evidence>
<sequence length="35" mass="4058">MRGGFCDNPPLTPLKTPLSPQDRLKNYRLINIKLF</sequence>
<organism evidence="1 2">
    <name type="scientific">Helicobacter pylori ELS37</name>
    <dbReference type="NCBI Taxonomy" id="1055527"/>
    <lineage>
        <taxon>Bacteria</taxon>
        <taxon>Pseudomonadati</taxon>
        <taxon>Campylobacterota</taxon>
        <taxon>Epsilonproteobacteria</taxon>
        <taxon>Campylobacterales</taxon>
        <taxon>Helicobacteraceae</taxon>
        <taxon>Helicobacter</taxon>
    </lineage>
</organism>
<evidence type="ECO:0000313" key="2">
    <source>
        <dbReference type="Proteomes" id="UP000007885"/>
    </source>
</evidence>